<protein>
    <submittedName>
        <fullName evidence="3">Helix-turn-helix domain-containing protein</fullName>
    </submittedName>
</protein>
<dbReference type="GO" id="GO:0005829">
    <property type="term" value="C:cytosol"/>
    <property type="evidence" value="ECO:0007669"/>
    <property type="project" value="TreeGrafter"/>
</dbReference>
<dbReference type="InterPro" id="IPR010982">
    <property type="entry name" value="Lambda_DNA-bd_dom_sf"/>
</dbReference>
<name>A0A9X4AZA7_9CLOT</name>
<keyword evidence="4" id="KW-1185">Reference proteome</keyword>
<feature type="domain" description="HTH cro/C1-type" evidence="2">
    <location>
        <begin position="6"/>
        <end position="61"/>
    </location>
</feature>
<proteinExistence type="predicted"/>
<gene>
    <name evidence="3" type="ORF">NE398_05585</name>
</gene>
<reference evidence="3" key="1">
    <citation type="submission" date="2022-05" db="EMBL/GenBank/DDBJ databases">
        <title>Draft genome sequence of Clostridium tertium strain CP3 isolated from Peru.</title>
        <authorList>
            <person name="Hurtado R."/>
            <person name="Lima L."/>
            <person name="Sousa T."/>
            <person name="Jaiswal A.K."/>
            <person name="Tiwari S."/>
            <person name="Maturrano L."/>
            <person name="Brenig B."/>
            <person name="Azevedo V."/>
        </authorList>
    </citation>
    <scope>NUCLEOTIDE SEQUENCE</scope>
    <source>
        <strain evidence="3">CP3</strain>
    </source>
</reference>
<accession>A0A9X4AZA7</accession>
<dbReference type="InterPro" id="IPR050807">
    <property type="entry name" value="TransReg_Diox_bact_type"/>
</dbReference>
<dbReference type="CDD" id="cd00093">
    <property type="entry name" value="HTH_XRE"/>
    <property type="match status" value="1"/>
</dbReference>
<comment type="caution">
    <text evidence="3">The sequence shown here is derived from an EMBL/GenBank/DDBJ whole genome shotgun (WGS) entry which is preliminary data.</text>
</comment>
<dbReference type="SUPFAM" id="SSF47413">
    <property type="entry name" value="lambda repressor-like DNA-binding domains"/>
    <property type="match status" value="1"/>
</dbReference>
<dbReference type="RefSeq" id="WP_272470113.1">
    <property type="nucleotide sequence ID" value="NZ_JAMRYU010000004.1"/>
</dbReference>
<organism evidence="3 4">
    <name type="scientific">Clostridium tertium</name>
    <dbReference type="NCBI Taxonomy" id="1559"/>
    <lineage>
        <taxon>Bacteria</taxon>
        <taxon>Bacillati</taxon>
        <taxon>Bacillota</taxon>
        <taxon>Clostridia</taxon>
        <taxon>Eubacteriales</taxon>
        <taxon>Clostridiaceae</taxon>
        <taxon>Clostridium</taxon>
    </lineage>
</organism>
<evidence type="ECO:0000256" key="1">
    <source>
        <dbReference type="ARBA" id="ARBA00023125"/>
    </source>
</evidence>
<sequence>MIGKNIKITRQKKKLSLRGLAEKAKISKSTLSDIETGKVINPNITTLEKIADALDIPLNYLLKKSAKSIIEQNLEKLNMTFEDLSKITNISINFFNSLDDIIPDPSDYRNMAIIEEKIGISSNELIKALQLQESPVYNSPISTSAYDDFKATKYDNKDKQYINTYMTLNDLGKNKVIEYTKDLLANPKYKKEEDKKVVELPKKEKQIWEEEGKEHLMPIACHNDNLTDEENNRMNDIINNYMKNKK</sequence>
<dbReference type="PANTHER" id="PTHR46797">
    <property type="entry name" value="HTH-TYPE TRANSCRIPTIONAL REGULATOR"/>
    <property type="match status" value="1"/>
</dbReference>
<evidence type="ECO:0000259" key="2">
    <source>
        <dbReference type="PROSITE" id="PS50943"/>
    </source>
</evidence>
<dbReference type="GO" id="GO:0003677">
    <property type="term" value="F:DNA binding"/>
    <property type="evidence" value="ECO:0007669"/>
    <property type="project" value="UniProtKB-KW"/>
</dbReference>
<evidence type="ECO:0000313" key="3">
    <source>
        <dbReference type="EMBL" id="MDC4239634.1"/>
    </source>
</evidence>
<dbReference type="AlphaFoldDB" id="A0A9X4AZA7"/>
<dbReference type="InterPro" id="IPR001387">
    <property type="entry name" value="Cro/C1-type_HTH"/>
</dbReference>
<dbReference type="SMART" id="SM00530">
    <property type="entry name" value="HTH_XRE"/>
    <property type="match status" value="2"/>
</dbReference>
<dbReference type="PANTHER" id="PTHR46797:SF1">
    <property type="entry name" value="METHYLPHOSPHONATE SYNTHASE"/>
    <property type="match status" value="1"/>
</dbReference>
<dbReference type="Proteomes" id="UP001141183">
    <property type="component" value="Unassembled WGS sequence"/>
</dbReference>
<keyword evidence="1" id="KW-0238">DNA-binding</keyword>
<dbReference type="Pfam" id="PF01381">
    <property type="entry name" value="HTH_3"/>
    <property type="match status" value="1"/>
</dbReference>
<dbReference type="EMBL" id="JAMRYU010000004">
    <property type="protein sequence ID" value="MDC4239634.1"/>
    <property type="molecule type" value="Genomic_DNA"/>
</dbReference>
<dbReference type="GO" id="GO:0003700">
    <property type="term" value="F:DNA-binding transcription factor activity"/>
    <property type="evidence" value="ECO:0007669"/>
    <property type="project" value="TreeGrafter"/>
</dbReference>
<dbReference type="Gene3D" id="1.10.260.40">
    <property type="entry name" value="lambda repressor-like DNA-binding domains"/>
    <property type="match status" value="1"/>
</dbReference>
<dbReference type="PROSITE" id="PS50943">
    <property type="entry name" value="HTH_CROC1"/>
    <property type="match status" value="1"/>
</dbReference>
<evidence type="ECO:0000313" key="4">
    <source>
        <dbReference type="Proteomes" id="UP001141183"/>
    </source>
</evidence>